<evidence type="ECO:0000259" key="1">
    <source>
        <dbReference type="PROSITE" id="PS50042"/>
    </source>
</evidence>
<reference evidence="2" key="1">
    <citation type="submission" date="2018-05" db="EMBL/GenBank/DDBJ databases">
        <authorList>
            <person name="Lanie J.A."/>
            <person name="Ng W.-L."/>
            <person name="Kazmierczak K.M."/>
            <person name="Andrzejewski T.M."/>
            <person name="Davidsen T.M."/>
            <person name="Wayne K.J."/>
            <person name="Tettelin H."/>
            <person name="Glass J.I."/>
            <person name="Rusch D."/>
            <person name="Podicherti R."/>
            <person name="Tsui H.-C.T."/>
            <person name="Winkler M.E."/>
        </authorList>
    </citation>
    <scope>NUCLEOTIDE SEQUENCE</scope>
</reference>
<dbReference type="AlphaFoldDB" id="A0A382WEE0"/>
<gene>
    <name evidence="2" type="ORF">METZ01_LOCUS409986</name>
</gene>
<protein>
    <recommendedName>
        <fullName evidence="1">Cyclic nucleotide-binding domain-containing protein</fullName>
    </recommendedName>
</protein>
<accession>A0A382WEE0</accession>
<dbReference type="EMBL" id="UINC01159183">
    <property type="protein sequence ID" value="SVD57132.1"/>
    <property type="molecule type" value="Genomic_DNA"/>
</dbReference>
<dbReference type="CDD" id="cd00038">
    <property type="entry name" value="CAP_ED"/>
    <property type="match status" value="1"/>
</dbReference>
<dbReference type="InterPro" id="IPR014710">
    <property type="entry name" value="RmlC-like_jellyroll"/>
</dbReference>
<dbReference type="Pfam" id="PF00027">
    <property type="entry name" value="cNMP_binding"/>
    <property type="match status" value="1"/>
</dbReference>
<sequence length="158" mass="17554">MNIELFEGLEYDQIEKIMTSGEQRVLAPGDVLSEALTVDEQLSVFLQGKLRIESANGVSLSEVTEVRVLGEMGVLTGQARSSRIVADNLTTILALNREALEQLVEADPDMGQLMLVNLIKLLYSRTFSVNQEIEGLRIERDKLRARLVELAPDDALLK</sequence>
<feature type="domain" description="Cyclic nucleotide-binding" evidence="1">
    <location>
        <begin position="5"/>
        <end position="121"/>
    </location>
</feature>
<evidence type="ECO:0000313" key="2">
    <source>
        <dbReference type="EMBL" id="SVD57132.1"/>
    </source>
</evidence>
<proteinExistence type="predicted"/>
<dbReference type="SUPFAM" id="SSF51206">
    <property type="entry name" value="cAMP-binding domain-like"/>
    <property type="match status" value="1"/>
</dbReference>
<dbReference type="Gene3D" id="2.60.120.10">
    <property type="entry name" value="Jelly Rolls"/>
    <property type="match status" value="1"/>
</dbReference>
<name>A0A382WEE0_9ZZZZ</name>
<dbReference type="PROSITE" id="PS50042">
    <property type="entry name" value="CNMP_BINDING_3"/>
    <property type="match status" value="1"/>
</dbReference>
<dbReference type="InterPro" id="IPR018490">
    <property type="entry name" value="cNMP-bd_dom_sf"/>
</dbReference>
<dbReference type="InterPro" id="IPR000595">
    <property type="entry name" value="cNMP-bd_dom"/>
</dbReference>
<organism evidence="2">
    <name type="scientific">marine metagenome</name>
    <dbReference type="NCBI Taxonomy" id="408172"/>
    <lineage>
        <taxon>unclassified sequences</taxon>
        <taxon>metagenomes</taxon>
        <taxon>ecological metagenomes</taxon>
    </lineage>
</organism>